<feature type="transmembrane region" description="Helical" evidence="2">
    <location>
        <begin position="34"/>
        <end position="53"/>
    </location>
</feature>
<evidence type="ECO:0000256" key="2">
    <source>
        <dbReference type="SAM" id="Phobius"/>
    </source>
</evidence>
<protein>
    <submittedName>
        <fullName evidence="3">Unnamed protein product</fullName>
    </submittedName>
</protein>
<gene>
    <name evidence="3" type="ORF">Pfra01_002186100</name>
</gene>
<proteinExistence type="predicted"/>
<dbReference type="AlphaFoldDB" id="A0A9W7D205"/>
<dbReference type="Proteomes" id="UP001165121">
    <property type="component" value="Unassembled WGS sequence"/>
</dbReference>
<name>A0A9W7D205_9STRA</name>
<feature type="region of interest" description="Disordered" evidence="1">
    <location>
        <begin position="56"/>
        <end position="104"/>
    </location>
</feature>
<accession>A0A9W7D205</accession>
<organism evidence="3 4">
    <name type="scientific">Phytophthora fragariaefolia</name>
    <dbReference type="NCBI Taxonomy" id="1490495"/>
    <lineage>
        <taxon>Eukaryota</taxon>
        <taxon>Sar</taxon>
        <taxon>Stramenopiles</taxon>
        <taxon>Oomycota</taxon>
        <taxon>Peronosporomycetes</taxon>
        <taxon>Peronosporales</taxon>
        <taxon>Peronosporaceae</taxon>
        <taxon>Phytophthora</taxon>
    </lineage>
</organism>
<dbReference type="PANTHER" id="PTHR28165:SF1">
    <property type="entry name" value="NON-CLASSICAL EXPORT PROTEIN 2-RELATED"/>
    <property type="match status" value="1"/>
</dbReference>
<evidence type="ECO:0000313" key="4">
    <source>
        <dbReference type="Proteomes" id="UP001165121"/>
    </source>
</evidence>
<comment type="caution">
    <text evidence="3">The sequence shown here is derived from an EMBL/GenBank/DDBJ whole genome shotgun (WGS) entry which is preliminary data.</text>
</comment>
<reference evidence="3" key="1">
    <citation type="submission" date="2023-04" db="EMBL/GenBank/DDBJ databases">
        <title>Phytophthora fragariaefolia NBRC 109709.</title>
        <authorList>
            <person name="Ichikawa N."/>
            <person name="Sato H."/>
            <person name="Tonouchi N."/>
        </authorList>
    </citation>
    <scope>NUCLEOTIDE SEQUENCE</scope>
    <source>
        <strain evidence="3">NBRC 109709</strain>
    </source>
</reference>
<keyword evidence="2" id="KW-0472">Membrane</keyword>
<keyword evidence="4" id="KW-1185">Reference proteome</keyword>
<keyword evidence="2" id="KW-0812">Transmembrane</keyword>
<dbReference type="PANTHER" id="PTHR28165">
    <property type="entry name" value="NON-CLASSICAL EXPORT PROTEIN 2-RELATED"/>
    <property type="match status" value="1"/>
</dbReference>
<dbReference type="InterPro" id="IPR052649">
    <property type="entry name" value="NCE102-like"/>
</dbReference>
<sequence length="104" mass="10933">MLVVAGIVLVVSDYVANCSVYGYMLRCNELKTAVVFTFLASFSYFVTFLFDCCESAAGSRSGGQDNSDSDGGEGGRRHEGAGGDYHAEATPTGAETPKDASTRV</sequence>
<feature type="compositionally biased region" description="Basic and acidic residues" evidence="1">
    <location>
        <begin position="73"/>
        <end position="87"/>
    </location>
</feature>
<dbReference type="OrthoDB" id="156720at2759"/>
<keyword evidence="2" id="KW-1133">Transmembrane helix</keyword>
<dbReference type="EMBL" id="BSXT01003237">
    <property type="protein sequence ID" value="GMF53101.1"/>
    <property type="molecule type" value="Genomic_DNA"/>
</dbReference>
<evidence type="ECO:0000256" key="1">
    <source>
        <dbReference type="SAM" id="MobiDB-lite"/>
    </source>
</evidence>
<evidence type="ECO:0000313" key="3">
    <source>
        <dbReference type="EMBL" id="GMF53101.1"/>
    </source>
</evidence>